<organism evidence="3 4">
    <name type="scientific">Lentisphaera profundi</name>
    <dbReference type="NCBI Taxonomy" id="1658616"/>
    <lineage>
        <taxon>Bacteria</taxon>
        <taxon>Pseudomonadati</taxon>
        <taxon>Lentisphaerota</taxon>
        <taxon>Lentisphaeria</taxon>
        <taxon>Lentisphaerales</taxon>
        <taxon>Lentisphaeraceae</taxon>
        <taxon>Lentisphaera</taxon>
    </lineage>
</organism>
<dbReference type="InterPro" id="IPR051532">
    <property type="entry name" value="Ester_Hydrolysis_Enzymes"/>
</dbReference>
<dbReference type="PANTHER" id="PTHR30383:SF32">
    <property type="entry name" value="SGNH-HYDROLASE"/>
    <property type="match status" value="1"/>
</dbReference>
<dbReference type="InterPro" id="IPR036514">
    <property type="entry name" value="SGNH_hydro_sf"/>
</dbReference>
<dbReference type="SUPFAM" id="SSF52266">
    <property type="entry name" value="SGNH hydrolase"/>
    <property type="match status" value="2"/>
</dbReference>
<keyword evidence="1" id="KW-0732">Signal</keyword>
<name>A0ABY7VY14_9BACT</name>
<dbReference type="Gene3D" id="3.40.50.1110">
    <property type="entry name" value="SGNH hydrolase"/>
    <property type="match status" value="2"/>
</dbReference>
<dbReference type="Proteomes" id="UP001214250">
    <property type="component" value="Chromosome 2"/>
</dbReference>
<sequence length="455" mass="51983">MNLKYSLLKAFFLSISFSTIAFALPKTISPVPQVHKWWTERHQQKLNERSTEVDLVLIGDSITHYWERSPSYGYFFGDRKTLNLGYGGDRTQNVLWRIQNGELNGLKPKVISLMIGTNNSNHFSPEDTLLGIQKIISGLRLRLPQTKILLSSILPRGVQELDQKNRTVNNSLASLADNESVFFLDVYNQFLGADDKLNMELYYRDGVHLSDQGYFVWANAMENFISKELGDKAKDQEPVSAIIPSMQNGDRHKQKVKEARESNHDLLFIGDSITHFYDREGNFGVPVWNKYYKHRNAMNLGFGGNTTAHVLWRLQNGQIDAQSPKVCVLMIGTNNTHVRKDKAENTFKGIEKIVELLKKKLPKSKILVLSIFPRGADPSDPLRQENEKVNAMLPLLEDNKTIFHLDINQAFLDKKGHLSREFMPDLLHPNTKGYEIWAQAMEPTLSQLLGENMLK</sequence>
<feature type="domain" description="SGNH hydrolase-type esterase" evidence="2">
    <location>
        <begin position="268"/>
        <end position="436"/>
    </location>
</feature>
<dbReference type="PANTHER" id="PTHR30383">
    <property type="entry name" value="THIOESTERASE 1/PROTEASE 1/LYSOPHOSPHOLIPASE L1"/>
    <property type="match status" value="1"/>
</dbReference>
<protein>
    <submittedName>
        <fullName evidence="3">GDSL-type esterase/lipase family protein</fullName>
    </submittedName>
</protein>
<dbReference type="Pfam" id="PF13472">
    <property type="entry name" value="Lipase_GDSL_2"/>
    <property type="match status" value="2"/>
</dbReference>
<gene>
    <name evidence="3" type="ORF">PQO03_17365</name>
</gene>
<proteinExistence type="predicted"/>
<feature type="domain" description="SGNH hydrolase-type esterase" evidence="2">
    <location>
        <begin position="57"/>
        <end position="214"/>
    </location>
</feature>
<evidence type="ECO:0000259" key="2">
    <source>
        <dbReference type="Pfam" id="PF13472"/>
    </source>
</evidence>
<dbReference type="InterPro" id="IPR013830">
    <property type="entry name" value="SGNH_hydro"/>
</dbReference>
<dbReference type="RefSeq" id="WP_274152090.1">
    <property type="nucleotide sequence ID" value="NZ_CP117812.1"/>
</dbReference>
<feature type="chain" id="PRO_5047470259" evidence="1">
    <location>
        <begin position="24"/>
        <end position="455"/>
    </location>
</feature>
<accession>A0ABY7VY14</accession>
<dbReference type="EMBL" id="CP117812">
    <property type="protein sequence ID" value="WDE97599.1"/>
    <property type="molecule type" value="Genomic_DNA"/>
</dbReference>
<keyword evidence="4" id="KW-1185">Reference proteome</keyword>
<feature type="signal peptide" evidence="1">
    <location>
        <begin position="1"/>
        <end position="23"/>
    </location>
</feature>
<evidence type="ECO:0000313" key="4">
    <source>
        <dbReference type="Proteomes" id="UP001214250"/>
    </source>
</evidence>
<evidence type="ECO:0000313" key="3">
    <source>
        <dbReference type="EMBL" id="WDE97599.1"/>
    </source>
</evidence>
<reference evidence="3 4" key="1">
    <citation type="submission" date="2023-02" db="EMBL/GenBank/DDBJ databases">
        <title>Genome sequence of Lentisphaera profundi SAORIC-696.</title>
        <authorList>
            <person name="Kim e."/>
            <person name="Cho J.-C."/>
            <person name="Choi A."/>
            <person name="Kang I."/>
        </authorList>
    </citation>
    <scope>NUCLEOTIDE SEQUENCE [LARGE SCALE GENOMIC DNA]</scope>
    <source>
        <strain evidence="3 4">SAORIC-696</strain>
    </source>
</reference>
<evidence type="ECO:0000256" key="1">
    <source>
        <dbReference type="SAM" id="SignalP"/>
    </source>
</evidence>